<feature type="domain" description="RNA polymerase sigma-70 region 2" evidence="6">
    <location>
        <begin position="14"/>
        <end position="77"/>
    </location>
</feature>
<dbReference type="NCBIfam" id="TIGR02937">
    <property type="entry name" value="sigma70-ECF"/>
    <property type="match status" value="1"/>
</dbReference>
<dbReference type="SUPFAM" id="SSF54427">
    <property type="entry name" value="NTF2-like"/>
    <property type="match status" value="1"/>
</dbReference>
<dbReference type="SUPFAM" id="SSF88946">
    <property type="entry name" value="Sigma2 domain of RNA polymerase sigma factors"/>
    <property type="match status" value="1"/>
</dbReference>
<dbReference type="Pfam" id="PF04542">
    <property type="entry name" value="Sigma70_r2"/>
    <property type="match status" value="1"/>
</dbReference>
<evidence type="ECO:0000256" key="5">
    <source>
        <dbReference type="ARBA" id="ARBA00023163"/>
    </source>
</evidence>
<keyword evidence="9" id="KW-1185">Reference proteome</keyword>
<comment type="caution">
    <text evidence="8">The sequence shown here is derived from an EMBL/GenBank/DDBJ whole genome shotgun (WGS) entry which is preliminary data.</text>
</comment>
<dbReference type="PANTHER" id="PTHR30173">
    <property type="entry name" value="SIGMA 19 FACTOR"/>
    <property type="match status" value="1"/>
</dbReference>
<evidence type="ECO:0000313" key="9">
    <source>
        <dbReference type="Proteomes" id="UP000565089"/>
    </source>
</evidence>
<reference evidence="8 9" key="1">
    <citation type="submission" date="2020-08" db="EMBL/GenBank/DDBJ databases">
        <title>Sequencing the genomes of 1000 actinobacteria strains.</title>
        <authorList>
            <person name="Klenk H.-P."/>
        </authorList>
    </citation>
    <scope>NUCLEOTIDE SEQUENCE [LARGE SCALE GENOMIC DNA]</scope>
    <source>
        <strain evidence="8 9">DSM 40483</strain>
    </source>
</reference>
<dbReference type="AlphaFoldDB" id="A0A7W7DY09"/>
<dbReference type="InterPro" id="IPR013324">
    <property type="entry name" value="RNA_pol_sigma_r3/r4-like"/>
</dbReference>
<evidence type="ECO:0000256" key="3">
    <source>
        <dbReference type="ARBA" id="ARBA00023015"/>
    </source>
</evidence>
<dbReference type="GO" id="GO:0016987">
    <property type="term" value="F:sigma factor activity"/>
    <property type="evidence" value="ECO:0007669"/>
    <property type="project" value="UniProtKB-KW"/>
</dbReference>
<dbReference type="PANTHER" id="PTHR30173:SF43">
    <property type="entry name" value="ECF RNA POLYMERASE SIGMA FACTOR SIGI-RELATED"/>
    <property type="match status" value="1"/>
</dbReference>
<dbReference type="InterPro" id="IPR032710">
    <property type="entry name" value="NTF2-like_dom_sf"/>
</dbReference>
<dbReference type="EMBL" id="JACHMS010000001">
    <property type="protein sequence ID" value="MBB4717792.1"/>
    <property type="molecule type" value="Genomic_DNA"/>
</dbReference>
<dbReference type="GO" id="GO:0006352">
    <property type="term" value="P:DNA-templated transcription initiation"/>
    <property type="evidence" value="ECO:0007669"/>
    <property type="project" value="InterPro"/>
</dbReference>
<evidence type="ECO:0000313" key="8">
    <source>
        <dbReference type="EMBL" id="MBB4717792.1"/>
    </source>
</evidence>
<dbReference type="Pfam" id="PF08281">
    <property type="entry name" value="Sigma70_r4_2"/>
    <property type="match status" value="1"/>
</dbReference>
<dbReference type="Proteomes" id="UP000565089">
    <property type="component" value="Unassembled WGS sequence"/>
</dbReference>
<gene>
    <name evidence="8" type="ORF">BJ965_007674</name>
</gene>
<dbReference type="InterPro" id="IPR013325">
    <property type="entry name" value="RNA_pol_sigma_r2"/>
</dbReference>
<dbReference type="InterPro" id="IPR013249">
    <property type="entry name" value="RNA_pol_sigma70_r4_t2"/>
</dbReference>
<evidence type="ECO:0000256" key="2">
    <source>
        <dbReference type="ARBA" id="ARBA00011344"/>
    </source>
</evidence>
<dbReference type="InterPro" id="IPR036388">
    <property type="entry name" value="WH-like_DNA-bd_sf"/>
</dbReference>
<sequence>MTGSGPTDVLAGAFEQQRERLVAVAHRMLGSRAEAEDAVQEAWIRLARHDAAAIDNLAGWLTTVVGRVCLDVLRSRKNRAVLSYEDRLPELLVTVDDGAAPEDDAVLAESVGLALLVVLDTLTPTERLAFVLHDMFAVPFAEIGELIGRSTDATKMLTSRARRKVRGTPLPQEEPTRQRAVVDAFLAAARNGDFEGLVRLLDPQVTWRTYHPQGVMTTVGAAEVAGPVLRGARSMTAVLPVLVNGEPGFVSWGANGKVLGVAACTVVDGRIVELLTVSDRKRLDAMGLPERPE</sequence>
<dbReference type="InterPro" id="IPR052704">
    <property type="entry name" value="ECF_Sigma-70_Domain"/>
</dbReference>
<evidence type="ECO:0000256" key="4">
    <source>
        <dbReference type="ARBA" id="ARBA00023082"/>
    </source>
</evidence>
<dbReference type="Gene3D" id="1.10.10.10">
    <property type="entry name" value="Winged helix-like DNA-binding domain superfamily/Winged helix DNA-binding domain"/>
    <property type="match status" value="1"/>
</dbReference>
<dbReference type="GO" id="GO:0003677">
    <property type="term" value="F:DNA binding"/>
    <property type="evidence" value="ECO:0007669"/>
    <property type="project" value="InterPro"/>
</dbReference>
<evidence type="ECO:0000256" key="1">
    <source>
        <dbReference type="ARBA" id="ARBA00010641"/>
    </source>
</evidence>
<keyword evidence="4" id="KW-0731">Sigma factor</keyword>
<comment type="subunit">
    <text evidence="2">Interacts transiently with the RNA polymerase catalytic core formed by RpoA, RpoB, RpoC and RpoZ (2 alpha, 1 beta, 1 beta' and 1 omega subunit) to form the RNA polymerase holoenzyme that can initiate transcription.</text>
</comment>
<protein>
    <submittedName>
        <fullName evidence="8">RNA polymerase sigma-70 factor (ECF subfamily)</fullName>
    </submittedName>
</protein>
<proteinExistence type="inferred from homology"/>
<feature type="domain" description="RNA polymerase sigma factor 70 region 4 type 2" evidence="7">
    <location>
        <begin position="114"/>
        <end position="164"/>
    </location>
</feature>
<dbReference type="Gene3D" id="3.10.450.50">
    <property type="match status" value="1"/>
</dbReference>
<evidence type="ECO:0000259" key="6">
    <source>
        <dbReference type="Pfam" id="PF04542"/>
    </source>
</evidence>
<keyword evidence="3" id="KW-0805">Transcription regulation</keyword>
<evidence type="ECO:0000259" key="7">
    <source>
        <dbReference type="Pfam" id="PF08281"/>
    </source>
</evidence>
<accession>A0A7W7DY09</accession>
<dbReference type="InterPro" id="IPR014284">
    <property type="entry name" value="RNA_pol_sigma-70_dom"/>
</dbReference>
<dbReference type="RefSeq" id="WP_184916456.1">
    <property type="nucleotide sequence ID" value="NZ_JACHMS010000001.1"/>
</dbReference>
<dbReference type="GeneID" id="95799589"/>
<dbReference type="SUPFAM" id="SSF88659">
    <property type="entry name" value="Sigma3 and sigma4 domains of RNA polymerase sigma factors"/>
    <property type="match status" value="1"/>
</dbReference>
<organism evidence="8 9">
    <name type="scientific">Streptomyces luteogriseus</name>
    <dbReference type="NCBI Taxonomy" id="68233"/>
    <lineage>
        <taxon>Bacteria</taxon>
        <taxon>Bacillati</taxon>
        <taxon>Actinomycetota</taxon>
        <taxon>Actinomycetes</taxon>
        <taxon>Kitasatosporales</taxon>
        <taxon>Streptomycetaceae</taxon>
        <taxon>Streptomyces</taxon>
    </lineage>
</organism>
<comment type="similarity">
    <text evidence="1">Belongs to the sigma-70 factor family. ECF subfamily.</text>
</comment>
<dbReference type="InterPro" id="IPR007627">
    <property type="entry name" value="RNA_pol_sigma70_r2"/>
</dbReference>
<dbReference type="Gene3D" id="1.10.1740.10">
    <property type="match status" value="1"/>
</dbReference>
<name>A0A7W7DY09_9ACTN</name>
<keyword evidence="5" id="KW-0804">Transcription</keyword>